<dbReference type="InterPro" id="IPR015422">
    <property type="entry name" value="PyrdxlP-dep_Trfase_small"/>
</dbReference>
<accession>A0A2V0NUA9</accession>
<dbReference type="InterPro" id="IPR015421">
    <property type="entry name" value="PyrdxlP-dep_Trfase_major"/>
</dbReference>
<evidence type="ECO:0000313" key="4">
    <source>
        <dbReference type="Proteomes" id="UP000247498"/>
    </source>
</evidence>
<organism evidence="3 4">
    <name type="scientific">Raphidocelis subcapitata</name>
    <dbReference type="NCBI Taxonomy" id="307507"/>
    <lineage>
        <taxon>Eukaryota</taxon>
        <taxon>Viridiplantae</taxon>
        <taxon>Chlorophyta</taxon>
        <taxon>core chlorophytes</taxon>
        <taxon>Chlorophyceae</taxon>
        <taxon>CS clade</taxon>
        <taxon>Sphaeropleales</taxon>
        <taxon>Selenastraceae</taxon>
        <taxon>Raphidocelis</taxon>
    </lineage>
</organism>
<dbReference type="AlphaFoldDB" id="A0A2V0NUA9"/>
<name>A0A2V0NUA9_9CHLO</name>
<dbReference type="OrthoDB" id="10264306at2759"/>
<dbReference type="InterPro" id="IPR015424">
    <property type="entry name" value="PyrdxlP-dep_Trfase"/>
</dbReference>
<dbReference type="PANTHER" id="PTHR14237:SF80">
    <property type="entry name" value="MOLYBDENUM COFACTOR SULFURASE"/>
    <property type="match status" value="1"/>
</dbReference>
<dbReference type="Pfam" id="PF00266">
    <property type="entry name" value="Aminotran_5"/>
    <property type="match status" value="2"/>
</dbReference>
<dbReference type="Gene3D" id="3.40.30.10">
    <property type="entry name" value="Glutaredoxin"/>
    <property type="match status" value="1"/>
</dbReference>
<protein>
    <submittedName>
        <fullName evidence="3">Molybdenum cofactor sulfurase</fullName>
    </submittedName>
</protein>
<feature type="domain" description="Thioredoxin" evidence="2">
    <location>
        <begin position="118"/>
        <end position="296"/>
    </location>
</feature>
<dbReference type="SUPFAM" id="SSF53383">
    <property type="entry name" value="PLP-dependent transferases"/>
    <property type="match status" value="1"/>
</dbReference>
<dbReference type="InterPro" id="IPR036249">
    <property type="entry name" value="Thioredoxin-like_sf"/>
</dbReference>
<dbReference type="InterPro" id="IPR000192">
    <property type="entry name" value="Aminotrans_V_dom"/>
</dbReference>
<dbReference type="CDD" id="cd02947">
    <property type="entry name" value="TRX_family"/>
    <property type="match status" value="1"/>
</dbReference>
<dbReference type="InParanoid" id="A0A2V0NUA9"/>
<keyword evidence="4" id="KW-1185">Reference proteome</keyword>
<gene>
    <name evidence="3" type="ORF">Rsub_03568</name>
</gene>
<dbReference type="STRING" id="307507.A0A2V0NUA9"/>
<comment type="caution">
    <text evidence="3">The sequence shown here is derived from an EMBL/GenBank/DDBJ whole genome shotgun (WGS) entry which is preliminary data.</text>
</comment>
<proteinExistence type="predicted"/>
<dbReference type="EMBL" id="BDRX01000023">
    <property type="protein sequence ID" value="GBF91248.1"/>
    <property type="molecule type" value="Genomic_DNA"/>
</dbReference>
<keyword evidence="1" id="KW-0175">Coiled coil</keyword>
<dbReference type="PANTHER" id="PTHR14237">
    <property type="entry name" value="MOLYBDOPTERIN COFACTOR SULFURASE MOSC"/>
    <property type="match status" value="1"/>
</dbReference>
<dbReference type="Gene3D" id="3.90.1150.10">
    <property type="entry name" value="Aspartate Aminotransferase, domain 1"/>
    <property type="match status" value="1"/>
</dbReference>
<evidence type="ECO:0000259" key="2">
    <source>
        <dbReference type="PROSITE" id="PS51352"/>
    </source>
</evidence>
<dbReference type="FunCoup" id="A0A2V0NUA9">
    <property type="interactions" value="951"/>
</dbReference>
<dbReference type="PROSITE" id="PS51352">
    <property type="entry name" value="THIOREDOXIN_2"/>
    <property type="match status" value="1"/>
</dbReference>
<dbReference type="InterPro" id="IPR013766">
    <property type="entry name" value="Thioredoxin_domain"/>
</dbReference>
<reference evidence="3 4" key="1">
    <citation type="journal article" date="2018" name="Sci. Rep.">
        <title>Raphidocelis subcapitata (=Pseudokirchneriella subcapitata) provides an insight into genome evolution and environmental adaptations in the Sphaeropleales.</title>
        <authorList>
            <person name="Suzuki S."/>
            <person name="Yamaguchi H."/>
            <person name="Nakajima N."/>
            <person name="Kawachi M."/>
        </authorList>
    </citation>
    <scope>NUCLEOTIDE SEQUENCE [LARGE SCALE GENOMIC DNA]</scope>
    <source>
        <strain evidence="3 4">NIES-35</strain>
    </source>
</reference>
<dbReference type="Pfam" id="PF00085">
    <property type="entry name" value="Thioredoxin"/>
    <property type="match status" value="1"/>
</dbReference>
<evidence type="ECO:0000313" key="3">
    <source>
        <dbReference type="EMBL" id="GBF91248.1"/>
    </source>
</evidence>
<dbReference type="SUPFAM" id="SSF52833">
    <property type="entry name" value="Thioredoxin-like"/>
    <property type="match status" value="1"/>
</dbReference>
<dbReference type="Gene3D" id="3.40.640.10">
    <property type="entry name" value="Type I PLP-dependent aspartate aminotransferase-like (Major domain)"/>
    <property type="match status" value="1"/>
</dbReference>
<sequence length="864" mass="92445">MSKEAEQAPARARTRHRPRRIALPLILTALLLGTGPGALVAAMNSTASALGTCAGPHALLLRTPACSLRPSRRRSGIPPVRPCGPELCSLRGPGPHMLPARPPMDTPCDTPRASPVAAHAAGARASASAPAHHGEAEKWWKKESELWVDVHTEEEYEQAVTTGDKLVIVDFFATWCNGCQRSYPELCKFARDPELASQVKFVKVCIEELKRPAKEAGVKSLPHAVVFDPRRGKLVGIDVPPSKVKNLKVNLMVILKNRDMDFKIDPNGFVIPVPAAPRAEREAEAAARKAEAAALETAAAGIGGRLMAAAGVAAAEADAATAAAAVAAAEAEAPAAPADPKLAAAKAEFLERFGARYGYGGRIDKLYPAEVGCRMGPNEHYMDYTGSSVYANSQLEAVFAELRSHLFGNPHSANPSSSFASEKVEDARDMVLRFFNADPAEYSVVFTRSATEALKIVGETYPWGGASEFAYLRENHNSVLGIREYATASGGRFHAINETTAEAWVRDSSGADVTDFLDATSISSGRRPVPGGPADDGVVHNLFAFPAEDNFAGVKYPLSWINAIKAKSRPGRRWRVMLDAAAYVPTQPLDLSVVRPDFVSMSFYKIFGYPTGLGALLVRVEAAAELRKLFWGGGSVALATSADDFHVLKCRPSDRLEDGTVNFLDIAALRHGFGLLASLGGIRSVQAHVEALRAWTYARLISLHHSNGQPLVALFGKHHVPDAAKVQGGIFNFALLKPDGSLFSYKAFEVSAAAAGIHVRTGAECNPGACYAYLGVGEDEVAALAGQKEGCHDDVEYANVARGEVPVMHGAWESVDAGDGARVRMVDVPLGSVRASLGHFSTFEDVHALADFIEARYKDRHDEP</sequence>
<dbReference type="Proteomes" id="UP000247498">
    <property type="component" value="Unassembled WGS sequence"/>
</dbReference>
<evidence type="ECO:0000256" key="1">
    <source>
        <dbReference type="SAM" id="Coils"/>
    </source>
</evidence>
<feature type="coiled-coil region" evidence="1">
    <location>
        <begin position="276"/>
        <end position="332"/>
    </location>
</feature>